<dbReference type="InParanoid" id="D8LHP8"/>
<dbReference type="OrthoDB" id="10418157at2759"/>
<feature type="region of interest" description="Disordered" evidence="1">
    <location>
        <begin position="145"/>
        <end position="188"/>
    </location>
</feature>
<dbReference type="EMBL" id="FN649733">
    <property type="protein sequence ID" value="CBN79330.1"/>
    <property type="molecule type" value="Genomic_DNA"/>
</dbReference>
<evidence type="ECO:0008006" key="4">
    <source>
        <dbReference type="Google" id="ProtNLM"/>
    </source>
</evidence>
<feature type="region of interest" description="Disordered" evidence="1">
    <location>
        <begin position="726"/>
        <end position="791"/>
    </location>
</feature>
<reference evidence="2 3" key="1">
    <citation type="journal article" date="2010" name="Nature">
        <title>The Ectocarpus genome and the independent evolution of multicellularity in brown algae.</title>
        <authorList>
            <person name="Cock J.M."/>
            <person name="Sterck L."/>
            <person name="Rouze P."/>
            <person name="Scornet D."/>
            <person name="Allen A.E."/>
            <person name="Amoutzias G."/>
            <person name="Anthouard V."/>
            <person name="Artiguenave F."/>
            <person name="Aury J.M."/>
            <person name="Badger J.H."/>
            <person name="Beszteri B."/>
            <person name="Billiau K."/>
            <person name="Bonnet E."/>
            <person name="Bothwell J.H."/>
            <person name="Bowler C."/>
            <person name="Boyen C."/>
            <person name="Brownlee C."/>
            <person name="Carrano C.J."/>
            <person name="Charrier B."/>
            <person name="Cho G.Y."/>
            <person name="Coelho S.M."/>
            <person name="Collen J."/>
            <person name="Corre E."/>
            <person name="Da Silva C."/>
            <person name="Delage L."/>
            <person name="Delaroque N."/>
            <person name="Dittami S.M."/>
            <person name="Doulbeau S."/>
            <person name="Elias M."/>
            <person name="Farnham G."/>
            <person name="Gachon C.M."/>
            <person name="Gschloessl B."/>
            <person name="Heesch S."/>
            <person name="Jabbari K."/>
            <person name="Jubin C."/>
            <person name="Kawai H."/>
            <person name="Kimura K."/>
            <person name="Kloareg B."/>
            <person name="Kupper F.C."/>
            <person name="Lang D."/>
            <person name="Le Bail A."/>
            <person name="Leblanc C."/>
            <person name="Lerouge P."/>
            <person name="Lohr M."/>
            <person name="Lopez P.J."/>
            <person name="Martens C."/>
            <person name="Maumus F."/>
            <person name="Michel G."/>
            <person name="Miranda-Saavedra D."/>
            <person name="Morales J."/>
            <person name="Moreau H."/>
            <person name="Motomura T."/>
            <person name="Nagasato C."/>
            <person name="Napoli C.A."/>
            <person name="Nelson D.R."/>
            <person name="Nyvall-Collen P."/>
            <person name="Peters A.F."/>
            <person name="Pommier C."/>
            <person name="Potin P."/>
            <person name="Poulain J."/>
            <person name="Quesneville H."/>
            <person name="Read B."/>
            <person name="Rensing S.A."/>
            <person name="Ritter A."/>
            <person name="Rousvoal S."/>
            <person name="Samanta M."/>
            <person name="Samson G."/>
            <person name="Schroeder D.C."/>
            <person name="Segurens B."/>
            <person name="Strittmatter M."/>
            <person name="Tonon T."/>
            <person name="Tregear J.W."/>
            <person name="Valentin K."/>
            <person name="von Dassow P."/>
            <person name="Yamagishi T."/>
            <person name="Van de Peer Y."/>
            <person name="Wincker P."/>
        </authorList>
    </citation>
    <scope>NUCLEOTIDE SEQUENCE [LARGE SCALE GENOMIC DNA]</scope>
    <source>
        <strain evidence="3">Ec32 / CCAP1310/4</strain>
    </source>
</reference>
<evidence type="ECO:0000313" key="2">
    <source>
        <dbReference type="EMBL" id="CBN79330.1"/>
    </source>
</evidence>
<feature type="compositionally biased region" description="Gly residues" evidence="1">
    <location>
        <begin position="669"/>
        <end position="680"/>
    </location>
</feature>
<dbReference type="EMBL" id="FN648373">
    <property type="protein sequence ID" value="CBN79330.1"/>
    <property type="molecule type" value="Genomic_DNA"/>
</dbReference>
<organism evidence="2 3">
    <name type="scientific">Ectocarpus siliculosus</name>
    <name type="common">Brown alga</name>
    <name type="synonym">Conferva siliculosa</name>
    <dbReference type="NCBI Taxonomy" id="2880"/>
    <lineage>
        <taxon>Eukaryota</taxon>
        <taxon>Sar</taxon>
        <taxon>Stramenopiles</taxon>
        <taxon>Ochrophyta</taxon>
        <taxon>PX clade</taxon>
        <taxon>Phaeophyceae</taxon>
        <taxon>Ectocarpales</taxon>
        <taxon>Ectocarpaceae</taxon>
        <taxon>Ectocarpus</taxon>
    </lineage>
</organism>
<evidence type="ECO:0000256" key="1">
    <source>
        <dbReference type="SAM" id="MobiDB-lite"/>
    </source>
</evidence>
<feature type="region of interest" description="Disordered" evidence="1">
    <location>
        <begin position="636"/>
        <end position="683"/>
    </location>
</feature>
<name>D8LHP8_ECTSI</name>
<proteinExistence type="predicted"/>
<gene>
    <name evidence="2" type="ORF">Esi_0198_0016</name>
</gene>
<feature type="region of interest" description="Disordered" evidence="1">
    <location>
        <begin position="559"/>
        <end position="590"/>
    </location>
</feature>
<dbReference type="AlphaFoldDB" id="D8LHP8"/>
<feature type="compositionally biased region" description="Low complexity" evidence="1">
    <location>
        <begin position="559"/>
        <end position="570"/>
    </location>
</feature>
<accession>D8LHP8</accession>
<sequence length="971" mass="100294">MPGSAPAPGVATSFGGATKEDTRQRRAKSMSPRQAQERAYLPYDGMRPIEIPVGREDEGLLLGGGRVLHKLKEELGGTLEYRRSHGVVCVYGQQGGPRKAAACVRTALLLRSGRGEPRADKYDLARLCMDDLLAECIALKGLKQAGTASPGTSSTSSATTCPGSYSDEGGSEGSCSPGTDPWSPIQAAAAAATPSVSSSVSSSSSSFAPPDNGRVAAAIAAAAAVTVASNLPDGEYPPETSSLRIIGEKFGCVIDVVGEAAAAAAAAAVNASAAACEGGRGGAGADAISPLQAVGSATPVGHQDILIWGPAGVVGEAKDAVCSLVSGSASAEVVVGVGRIGRRDRGFWVNCETMPGGGGASLEVDHKRGVVVVRGLPEEVEEGRKEFQDKLASLFPGDFLAVPMPRAALKDLADAQGLTRAASQAGVVDGRDERPDGCDEAGGVELWADWPFSCVRLRGEPATVRRAAKALYAALAVWNTLEVSVTVDRAIVTRLLSRSGRILAGISSNMGITLLVEREKGVLRGRARNEDEAKEANRVLKLKLKVAALAQRRSEQMNAANSAAAAPKAPVLSPGLSSTHSERSCASVEDGPRLELTDAFEELQAFFGGGPPDGGVPSAPTKRSCVFDGVEDVPSSTGFPAGSSAKGLGTRRKAGPSRPVAAEAVASGRGRGGGGGGGSVGSARAVASGLAAARPHVRVGGGHDHHHLQHVVDVNRRSVMIHRPVLSPSSSVGSPPFSPPPAGAVPDAGGYHHRAGVRDTHRHKQHAFHGGAIAVSPSPSPSPTSQATREAVAWVDGAEEFGTASSDYGRRSRQQQQYLAAEDDYLYHRSGEGFRVGSAPPGYCSTTTQSSSHAIGNEFRGEFLSQGFTTAQGGSGNEADYYDGDAPPLARQQQQLGRWKSDDPGCYRSTVASSYPASAAATAAAFGRGGSKVRGWGFGRHSRRFRRVPVCECEVSHVILRHSGSLSGEWE</sequence>
<keyword evidence="3" id="KW-1185">Reference proteome</keyword>
<feature type="compositionally biased region" description="Low complexity" evidence="1">
    <location>
        <begin position="145"/>
        <end position="178"/>
    </location>
</feature>
<evidence type="ECO:0000313" key="3">
    <source>
        <dbReference type="Proteomes" id="UP000002630"/>
    </source>
</evidence>
<feature type="region of interest" description="Disordered" evidence="1">
    <location>
        <begin position="1"/>
        <end position="35"/>
    </location>
</feature>
<feature type="compositionally biased region" description="Basic residues" evidence="1">
    <location>
        <begin position="751"/>
        <end position="767"/>
    </location>
</feature>
<protein>
    <recommendedName>
        <fullName evidence="4">K Homology domain-containing protein</fullName>
    </recommendedName>
</protein>
<dbReference type="Proteomes" id="UP000002630">
    <property type="component" value="Linkage Group LG08"/>
</dbReference>